<evidence type="ECO:0000313" key="2">
    <source>
        <dbReference type="Proteomes" id="UP000062519"/>
    </source>
</evidence>
<evidence type="ECO:0000313" key="1">
    <source>
        <dbReference type="EMBL" id="AOJ02981.1"/>
    </source>
</evidence>
<name>A0A1B4FGZ7_9BURK</name>
<protein>
    <submittedName>
        <fullName evidence="1">Uncharacterized protein</fullName>
    </submittedName>
</protein>
<accession>A0A1B4FGZ7</accession>
<organism evidence="1 2">
    <name type="scientific">Burkholderia mayonis</name>
    <dbReference type="NCBI Taxonomy" id="1385591"/>
    <lineage>
        <taxon>Bacteria</taxon>
        <taxon>Pseudomonadati</taxon>
        <taxon>Pseudomonadota</taxon>
        <taxon>Betaproteobacteria</taxon>
        <taxon>Burkholderiales</taxon>
        <taxon>Burkholderiaceae</taxon>
        <taxon>Burkholderia</taxon>
        <taxon>pseudomallei group</taxon>
    </lineage>
</organism>
<dbReference type="EMBL" id="CP013386">
    <property type="protein sequence ID" value="AOJ02981.1"/>
    <property type="molecule type" value="Genomic_DNA"/>
</dbReference>
<dbReference type="AlphaFoldDB" id="A0A1B4FGZ7"/>
<proteinExistence type="predicted"/>
<dbReference type="Proteomes" id="UP000062519">
    <property type="component" value="Chromosome 1"/>
</dbReference>
<keyword evidence="2" id="KW-1185">Reference proteome</keyword>
<gene>
    <name evidence="1" type="ORF">WS70_15055</name>
</gene>
<reference evidence="1 2" key="1">
    <citation type="submission" date="2015-12" db="EMBL/GenBank/DDBJ databases">
        <title>Diversity of Burkholderia near neighbor genomes.</title>
        <authorList>
            <person name="Sahl J."/>
            <person name="Wagner D."/>
            <person name="Keim P."/>
        </authorList>
    </citation>
    <scope>NUCLEOTIDE SEQUENCE [LARGE SCALE GENOMIC DNA]</scope>
    <source>
        <strain evidence="1 2">BDU6</strain>
    </source>
</reference>
<sequence length="103" mass="11195">MPKRVLRAIHCIANATAETMQACPDADRRGAMPSAMAAPDRRFRRATGAALASGIGLRCFDPARGRLLACPLARRFASRHAESHIESQCLAHRASRHRHAGDP</sequence>
<dbReference type="KEGG" id="buu:WS70_15055"/>